<name>A0A6H5HXD6_9HYME</name>
<dbReference type="Proteomes" id="UP000479190">
    <property type="component" value="Unassembled WGS sequence"/>
</dbReference>
<feature type="transmembrane region" description="Helical" evidence="3">
    <location>
        <begin position="184"/>
        <end position="202"/>
    </location>
</feature>
<dbReference type="InterPro" id="IPR045851">
    <property type="entry name" value="AMP-bd_C_sf"/>
</dbReference>
<evidence type="ECO:0000256" key="1">
    <source>
        <dbReference type="ARBA" id="ARBA00006432"/>
    </source>
</evidence>
<dbReference type="PANTHER" id="PTHR24096:SF149">
    <property type="entry name" value="AMP-BINDING DOMAIN-CONTAINING PROTEIN-RELATED"/>
    <property type="match status" value="1"/>
</dbReference>
<gene>
    <name evidence="5" type="ORF">TBRA_LOCUS730</name>
</gene>
<keyword evidence="2" id="KW-0436">Ligase</keyword>
<dbReference type="Pfam" id="PF13193">
    <property type="entry name" value="AMP-binding_C"/>
    <property type="match status" value="1"/>
</dbReference>
<dbReference type="InterPro" id="IPR042099">
    <property type="entry name" value="ANL_N_sf"/>
</dbReference>
<evidence type="ECO:0000256" key="2">
    <source>
        <dbReference type="ARBA" id="ARBA00022598"/>
    </source>
</evidence>
<keyword evidence="3" id="KW-0812">Transmembrane</keyword>
<protein>
    <recommendedName>
        <fullName evidence="4">AMP-binding enzyme C-terminal domain-containing protein</fullName>
    </recommendedName>
</protein>
<accession>A0A6H5HXD6</accession>
<evidence type="ECO:0000256" key="3">
    <source>
        <dbReference type="SAM" id="Phobius"/>
    </source>
</evidence>
<dbReference type="AlphaFoldDB" id="A0A6H5HXD6"/>
<keyword evidence="3" id="KW-0472">Membrane</keyword>
<evidence type="ECO:0000313" key="6">
    <source>
        <dbReference type="Proteomes" id="UP000479190"/>
    </source>
</evidence>
<keyword evidence="6" id="KW-1185">Reference proteome</keyword>
<sequence length="332" mass="38371">MRLEERAKNPQLQQSGHCGWLHSGDIAYYKENGEVMIVERLKEIIKCRGHQIAPCEIEHVLMRHPGVMEVVVVSVPHDSDNERPVAIVKRTPGFQVCVPIAQLHAQWKPLLHNYTSRAILNYVLNILLERDIFFTFIFHPSIYAEDLHAGATTHRMYTENWLVDIMNLTFCISTGLSFRLFFILRWLLLLLLLLRLLVLLLASTARSDMCRFGCDDHGQGEECSRERNPDTWRCPNCGENHSCNFGGCPAFEKANKLRDQRVQQLKISSYRRDYSRRSTARPRPARAAAAMFAFWANNDLRACIRQSTSRRSNVNTNEKISHRLQQVVLKKN</sequence>
<dbReference type="GO" id="GO:0016405">
    <property type="term" value="F:CoA-ligase activity"/>
    <property type="evidence" value="ECO:0007669"/>
    <property type="project" value="TreeGrafter"/>
</dbReference>
<feature type="domain" description="AMP-binding enzyme C-terminal" evidence="4">
    <location>
        <begin position="56"/>
        <end position="93"/>
    </location>
</feature>
<evidence type="ECO:0000259" key="4">
    <source>
        <dbReference type="Pfam" id="PF13193"/>
    </source>
</evidence>
<proteinExistence type="inferred from homology"/>
<keyword evidence="3" id="KW-1133">Transmembrane helix</keyword>
<comment type="similarity">
    <text evidence="1">Belongs to the ATP-dependent AMP-binding enzyme family.</text>
</comment>
<evidence type="ECO:0000313" key="5">
    <source>
        <dbReference type="EMBL" id="CAB0028574.1"/>
    </source>
</evidence>
<dbReference type="Gene3D" id="3.30.300.30">
    <property type="match status" value="1"/>
</dbReference>
<reference evidence="5 6" key="1">
    <citation type="submission" date="2020-02" db="EMBL/GenBank/DDBJ databases">
        <authorList>
            <person name="Ferguson B K."/>
        </authorList>
    </citation>
    <scope>NUCLEOTIDE SEQUENCE [LARGE SCALE GENOMIC DNA]</scope>
</reference>
<dbReference type="EMBL" id="CADCXV010000158">
    <property type="protein sequence ID" value="CAB0028574.1"/>
    <property type="molecule type" value="Genomic_DNA"/>
</dbReference>
<dbReference type="PANTHER" id="PTHR24096">
    <property type="entry name" value="LONG-CHAIN-FATTY-ACID--COA LIGASE"/>
    <property type="match status" value="1"/>
</dbReference>
<organism evidence="5 6">
    <name type="scientific">Trichogramma brassicae</name>
    <dbReference type="NCBI Taxonomy" id="86971"/>
    <lineage>
        <taxon>Eukaryota</taxon>
        <taxon>Metazoa</taxon>
        <taxon>Ecdysozoa</taxon>
        <taxon>Arthropoda</taxon>
        <taxon>Hexapoda</taxon>
        <taxon>Insecta</taxon>
        <taxon>Pterygota</taxon>
        <taxon>Neoptera</taxon>
        <taxon>Endopterygota</taxon>
        <taxon>Hymenoptera</taxon>
        <taxon>Apocrita</taxon>
        <taxon>Proctotrupomorpha</taxon>
        <taxon>Chalcidoidea</taxon>
        <taxon>Trichogrammatidae</taxon>
        <taxon>Trichogramma</taxon>
    </lineage>
</organism>
<dbReference type="OrthoDB" id="10253869at2759"/>
<dbReference type="SUPFAM" id="SSF56801">
    <property type="entry name" value="Acetyl-CoA synthetase-like"/>
    <property type="match status" value="1"/>
</dbReference>
<dbReference type="Gene3D" id="3.40.50.12780">
    <property type="entry name" value="N-terminal domain of ligase-like"/>
    <property type="match status" value="1"/>
</dbReference>
<dbReference type="InterPro" id="IPR025110">
    <property type="entry name" value="AMP-bd_C"/>
</dbReference>